<reference evidence="2" key="1">
    <citation type="submission" date="2020-01" db="EMBL/GenBank/DDBJ databases">
        <title>Viral genomes from wild and zoo birds in China.</title>
        <authorList>
            <person name="Dai Z."/>
            <person name="Shan L.T."/>
            <person name="Yang X.S."/>
        </authorList>
    </citation>
    <scope>NUCLEOTIDE SEQUENCE</scope>
    <source>
        <strain evidence="2">Rtr167par1</strain>
    </source>
</reference>
<dbReference type="EMBL" id="MT138306">
    <property type="protein sequence ID" value="QKE54954.1"/>
    <property type="molecule type" value="Genomic_DNA"/>
</dbReference>
<proteinExistence type="predicted"/>
<evidence type="ECO:0000256" key="1">
    <source>
        <dbReference type="SAM" id="MobiDB-lite"/>
    </source>
</evidence>
<sequence>MKCLTLLCLFLTNRIGPGICHICFIAMAESVSLSNSYLAYITNQPYIYPSNKDASINVMPNNGNLHSLNTGWHIFPTMLWKHFVTPRQWAELNINYEAFRVDGYTLSAFNMIPLTTQLAIQGNTIFTAFNNCIYAIAYQDKIYETEWYNWYYRTSTNGADINLMYKEGLMQATGANTSTRFVLPHYVWQLTTNDTGRIWTWNDQPYNNTNTPNTQVSVDGVYPGLGYVPNGLVWDPLNRPDDIMELRPGKNAINFKWQRHECDENKWFNFDAIASWFPYTADGPYNFEHQRPGEYKLSGMMDPHKLSFRNETIPPTNDYTIANWAETPIVPMQWWWQEMQKSIGVVNAAGTVSDTFLKHMNLFFAGTERECYMYGPTQSFIKMIPIIDSQGTNIECSAQIAVRTTLHLSCKKRRSAIYCPTWGPFPWRAVYSGSSDRRNFFGSYIRYRTGGMRRTWQNLGDSSDVGTHPRKTPYIINSTVPDGTGIGSTFTTLTTTTATMGKRRAETKVTPSAPPMPPPYHETEVEMHPEPIYPPIDQFKQKR</sequence>
<feature type="region of interest" description="Disordered" evidence="1">
    <location>
        <begin position="498"/>
        <end position="543"/>
    </location>
</feature>
<protein>
    <recommendedName>
        <fullName evidence="3">Capsid protein</fullName>
    </recommendedName>
</protein>
<accession>A0A7D3QPM1</accession>
<name>A0A7D3QPM1_9VIRU</name>
<organism evidence="2">
    <name type="scientific">Parvoviridae sp</name>
    <dbReference type="NCBI Taxonomy" id="1940570"/>
    <lineage>
        <taxon>Viruses</taxon>
        <taxon>Monodnaviria</taxon>
        <taxon>Shotokuvirae</taxon>
        <taxon>Cossaviricota</taxon>
        <taxon>Quintoviricetes</taxon>
        <taxon>Piccovirales</taxon>
        <taxon>Parvoviridae</taxon>
    </lineage>
</organism>
<evidence type="ECO:0000313" key="2">
    <source>
        <dbReference type="EMBL" id="QKE54954.1"/>
    </source>
</evidence>
<evidence type="ECO:0008006" key="3">
    <source>
        <dbReference type="Google" id="ProtNLM"/>
    </source>
</evidence>